<evidence type="ECO:0000313" key="2">
    <source>
        <dbReference type="Proteomes" id="UP000285430"/>
    </source>
</evidence>
<gene>
    <name evidence="1" type="ORF">DYB37_013845</name>
</gene>
<accession>A0A3R7ASA8</accession>
<dbReference type="AlphaFoldDB" id="A0A3R7ASA8"/>
<organism evidence="1 2">
    <name type="scientific">Aphanomyces astaci</name>
    <name type="common">Crayfish plague agent</name>
    <dbReference type="NCBI Taxonomy" id="112090"/>
    <lineage>
        <taxon>Eukaryota</taxon>
        <taxon>Sar</taxon>
        <taxon>Stramenopiles</taxon>
        <taxon>Oomycota</taxon>
        <taxon>Saprolegniomycetes</taxon>
        <taxon>Saprolegniales</taxon>
        <taxon>Verrucalvaceae</taxon>
        <taxon>Aphanomyces</taxon>
    </lineage>
</organism>
<comment type="caution">
    <text evidence="1">The sequence shown here is derived from an EMBL/GenBank/DDBJ whole genome shotgun (WGS) entry which is preliminary data.</text>
</comment>
<feature type="non-terminal residue" evidence="1">
    <location>
        <position position="118"/>
    </location>
</feature>
<dbReference type="Proteomes" id="UP000285430">
    <property type="component" value="Unassembled WGS sequence"/>
</dbReference>
<protein>
    <recommendedName>
        <fullName evidence="3">Mon2/Sec7/BIG1-like HDS domain-containing protein</fullName>
    </recommendedName>
</protein>
<dbReference type="EMBL" id="QUTH01000130">
    <property type="protein sequence ID" value="RHZ34886.1"/>
    <property type="molecule type" value="Genomic_DNA"/>
</dbReference>
<evidence type="ECO:0008006" key="3">
    <source>
        <dbReference type="Google" id="ProtNLM"/>
    </source>
</evidence>
<sequence>MAHDSINVLAVCLTQLATGHRPEVRQVSLDTLFASLYLHGPKLSPGLWNIVFKGVLIPLISDLRQLETAASVDVGPVKCCRVALCQVVGIFGQFYDAIGFLPELLFCLGACMTTESNS</sequence>
<evidence type="ECO:0000313" key="1">
    <source>
        <dbReference type="EMBL" id="RHZ34886.1"/>
    </source>
</evidence>
<name>A0A3R7ASA8_APHAT</name>
<proteinExistence type="predicted"/>
<reference evidence="1 2" key="1">
    <citation type="submission" date="2018-08" db="EMBL/GenBank/DDBJ databases">
        <title>Aphanomyces genome sequencing and annotation.</title>
        <authorList>
            <person name="Minardi D."/>
            <person name="Oidtmann B."/>
            <person name="Van Der Giezen M."/>
            <person name="Studholme D.J."/>
        </authorList>
    </citation>
    <scope>NUCLEOTIDE SEQUENCE [LARGE SCALE GENOMIC DNA]</scope>
    <source>
        <strain evidence="1 2">Da</strain>
    </source>
</reference>